<keyword evidence="2" id="KW-0804">Transcription</keyword>
<evidence type="ECO:0000313" key="4">
    <source>
        <dbReference type="EMBL" id="KAK5169136.1"/>
    </source>
</evidence>
<evidence type="ECO:0000256" key="2">
    <source>
        <dbReference type="ARBA" id="ARBA00023163"/>
    </source>
</evidence>
<evidence type="ECO:0000313" key="5">
    <source>
        <dbReference type="Proteomes" id="UP001337655"/>
    </source>
</evidence>
<sequence length="267" mass="29118">MLFLSTEKAKMYTCGWTVNCSARKRECQYQAEVGRAETNTITSRERIAQLESTTSSLWRAVSRIQSELGHVQDSTLDDIASTARHDTESEDSDTTPIAPPTHLQQLFDNEYVDTRANGGSAATGSNYERASSALVVKARSRLQHLIPSKADITALCAPSLSPSLEWISIYAALFPTINMFNTAEDMITQHDELSTAGADPITIAGLLSTTAIILLHRPADAAPVPGIENPTSWIKHVNDAVEQVVIKEDDLVCSVEGIETTLLFARL</sequence>
<dbReference type="PANTHER" id="PTHR47840">
    <property type="entry name" value="ZN(II)2CYS6 TRANSCRIPTION FACTOR (EUROFUNG)-RELATED"/>
    <property type="match status" value="1"/>
</dbReference>
<keyword evidence="3" id="KW-0539">Nucleus</keyword>
<gene>
    <name evidence="4" type="ORF">LTR77_006445</name>
</gene>
<evidence type="ECO:0000256" key="3">
    <source>
        <dbReference type="ARBA" id="ARBA00023242"/>
    </source>
</evidence>
<dbReference type="RefSeq" id="XP_064658602.1">
    <property type="nucleotide sequence ID" value="XM_064803687.1"/>
</dbReference>
<name>A0AAV9P850_9PEZI</name>
<keyword evidence="5" id="KW-1185">Reference proteome</keyword>
<protein>
    <submittedName>
        <fullName evidence="4">Uncharacterized protein</fullName>
    </submittedName>
</protein>
<keyword evidence="1" id="KW-0805">Transcription regulation</keyword>
<dbReference type="AlphaFoldDB" id="A0AAV9P850"/>
<dbReference type="Proteomes" id="UP001337655">
    <property type="component" value="Unassembled WGS sequence"/>
</dbReference>
<dbReference type="GeneID" id="89927785"/>
<reference evidence="4 5" key="1">
    <citation type="submission" date="2023-08" db="EMBL/GenBank/DDBJ databases">
        <title>Black Yeasts Isolated from many extreme environments.</title>
        <authorList>
            <person name="Coleine C."/>
            <person name="Stajich J.E."/>
            <person name="Selbmann L."/>
        </authorList>
    </citation>
    <scope>NUCLEOTIDE SEQUENCE [LARGE SCALE GENOMIC DNA]</scope>
    <source>
        <strain evidence="4 5">CCFEE 5935</strain>
    </source>
</reference>
<dbReference type="EMBL" id="JAVRRT010000009">
    <property type="protein sequence ID" value="KAK5169136.1"/>
    <property type="molecule type" value="Genomic_DNA"/>
</dbReference>
<comment type="caution">
    <text evidence="4">The sequence shown here is derived from an EMBL/GenBank/DDBJ whole genome shotgun (WGS) entry which is preliminary data.</text>
</comment>
<proteinExistence type="predicted"/>
<accession>A0AAV9P850</accession>
<evidence type="ECO:0000256" key="1">
    <source>
        <dbReference type="ARBA" id="ARBA00023015"/>
    </source>
</evidence>
<dbReference type="PANTHER" id="PTHR47840:SF1">
    <property type="entry name" value="ZN(II)2CYS6 TRANSCRIPTION FACTOR (EUROFUNG)"/>
    <property type="match status" value="1"/>
</dbReference>
<organism evidence="4 5">
    <name type="scientific">Saxophila tyrrhenica</name>
    <dbReference type="NCBI Taxonomy" id="1690608"/>
    <lineage>
        <taxon>Eukaryota</taxon>
        <taxon>Fungi</taxon>
        <taxon>Dikarya</taxon>
        <taxon>Ascomycota</taxon>
        <taxon>Pezizomycotina</taxon>
        <taxon>Dothideomycetes</taxon>
        <taxon>Dothideomycetidae</taxon>
        <taxon>Mycosphaerellales</taxon>
        <taxon>Extremaceae</taxon>
        <taxon>Saxophila</taxon>
    </lineage>
</organism>